<evidence type="ECO:0000259" key="9">
    <source>
        <dbReference type="SMART" id="SM00329"/>
    </source>
</evidence>
<keyword evidence="7" id="KW-0732">Signal</keyword>
<dbReference type="CDD" id="cd00025">
    <property type="entry name" value="BPI1"/>
    <property type="match status" value="1"/>
</dbReference>
<dbReference type="Proteomes" id="UP000887568">
    <property type="component" value="Unplaced"/>
</dbReference>
<dbReference type="GeneID" id="119739467"/>
<dbReference type="InterPro" id="IPR001124">
    <property type="entry name" value="Lipid-bd_serum_glycop_C"/>
</dbReference>
<dbReference type="PANTHER" id="PTHR10504">
    <property type="entry name" value="BACTERICIDAL PERMEABILITY-INCREASING BPI PROTEIN-RELATED"/>
    <property type="match status" value="1"/>
</dbReference>
<dbReference type="PIRSF" id="PIRSF002417">
    <property type="entry name" value="Lipid_binding_protein"/>
    <property type="match status" value="1"/>
</dbReference>
<dbReference type="FunFam" id="3.15.10.10:FF:000001">
    <property type="entry name" value="phospholipid transfer protein-like"/>
    <property type="match status" value="1"/>
</dbReference>
<evidence type="ECO:0008006" key="12">
    <source>
        <dbReference type="Google" id="ProtNLM"/>
    </source>
</evidence>
<feature type="domain" description="Lipid-binding serum glycoprotein C-terminal" evidence="9">
    <location>
        <begin position="282"/>
        <end position="486"/>
    </location>
</feature>
<comment type="similarity">
    <text evidence="2">Belongs to the BPI/LBP/Plunc superfamily. BPI/LBP family.</text>
</comment>
<evidence type="ECO:0000256" key="6">
    <source>
        <dbReference type="PIRSR" id="PIRSR002417-50"/>
    </source>
</evidence>
<feature type="disulfide bond" evidence="6">
    <location>
        <begin position="170"/>
        <end position="209"/>
    </location>
</feature>
<keyword evidence="3" id="KW-0964">Secreted</keyword>
<accession>A0A914B2X2</accession>
<evidence type="ECO:0000259" key="8">
    <source>
        <dbReference type="SMART" id="SM00328"/>
    </source>
</evidence>
<dbReference type="Gene3D" id="3.15.10.10">
    <property type="entry name" value="Bactericidal permeability-increasing protein, domain 1"/>
    <property type="match status" value="1"/>
</dbReference>
<dbReference type="SMART" id="SM00328">
    <property type="entry name" value="BPI1"/>
    <property type="match status" value="1"/>
</dbReference>
<evidence type="ECO:0000313" key="11">
    <source>
        <dbReference type="Proteomes" id="UP000887568"/>
    </source>
</evidence>
<sequence>MVLKIVLFLLIAVCMGPSVKAWSYSSMAKATARPGFQARISQSGLNYLRDAGLAILKEEIKHLSIPDISGKANVPILGGIDYTISNMRITSFATSSATLTTQSGVGLVLRASGITVPSTGDWHYRNHWIIPIRDGGSFDASMSGASLDLTLRIGKDQAGRPTVSSTGSDCSFDAGRVHVTFHGGASWLYNMFSGSISNSIKGALNEQTCSMITREVNTDLQRQFSNLQTQAIIDQWAVIDYSFVTTPQFSGHVDTAHKGEVFLRDSPRKEAPYTVPVIPSDPDVSRHVFLWVTDYLFQTAANVYYEAGRFRFTVTQDNLPPGRYNLNTSSFLVSSTLPDVSQKYPNMLMQVNANATAPPAINFGEGQVNVSLKVDLDFFVTLPSKSLKYLFTLNSTISGSTLLSSDGRSIKWMTDSLRVAVALKRTAIGNIRMKPISEAVNALTSFYLIPWINDEGKKGFPLLDSPNIKLENTVLKQRKGFIKLAADIKFTSSA</sequence>
<evidence type="ECO:0000256" key="5">
    <source>
        <dbReference type="ARBA" id="ARBA00023180"/>
    </source>
</evidence>
<keyword evidence="5" id="KW-0325">Glycoprotein</keyword>
<evidence type="ECO:0000256" key="1">
    <source>
        <dbReference type="ARBA" id="ARBA00004613"/>
    </source>
</evidence>
<dbReference type="InterPro" id="IPR030675">
    <property type="entry name" value="BPI/LBP"/>
</dbReference>
<dbReference type="AlphaFoldDB" id="A0A914B2X2"/>
<dbReference type="SUPFAM" id="SSF55394">
    <property type="entry name" value="Bactericidal permeability-increasing protein, BPI"/>
    <property type="match status" value="2"/>
</dbReference>
<dbReference type="InterPro" id="IPR017943">
    <property type="entry name" value="Bactericidal_perm-incr_a/b_dom"/>
</dbReference>
<dbReference type="Gene3D" id="3.15.20.10">
    <property type="entry name" value="Bactericidal permeability-increasing protein, domain 2"/>
    <property type="match status" value="1"/>
</dbReference>
<keyword evidence="4 6" id="KW-1015">Disulfide bond</keyword>
<dbReference type="OrthoDB" id="10255543at2759"/>
<evidence type="ECO:0000313" key="10">
    <source>
        <dbReference type="EnsemblMetazoa" id="XP_038070362.1"/>
    </source>
</evidence>
<dbReference type="RefSeq" id="XP_038070362.1">
    <property type="nucleotide sequence ID" value="XM_038214434.1"/>
</dbReference>
<dbReference type="PANTHER" id="PTHR10504:SF131">
    <property type="entry name" value="BPI2 DOMAIN-CONTAINING PROTEIN"/>
    <property type="match status" value="1"/>
</dbReference>
<feature type="domain" description="Lipid-binding serum glycoprotein N-terminal" evidence="8">
    <location>
        <begin position="39"/>
        <end position="266"/>
    </location>
</feature>
<protein>
    <recommendedName>
        <fullName evidence="12">Bactericidal permeability-increasing protein</fullName>
    </recommendedName>
</protein>
<dbReference type="EnsemblMetazoa" id="XM_038214434.1">
    <property type="protein sequence ID" value="XP_038070362.1"/>
    <property type="gene ID" value="LOC119739467"/>
</dbReference>
<feature type="signal peptide" evidence="7">
    <location>
        <begin position="1"/>
        <end position="21"/>
    </location>
</feature>
<dbReference type="SMART" id="SM00329">
    <property type="entry name" value="BPI2"/>
    <property type="match status" value="1"/>
</dbReference>
<dbReference type="Pfam" id="PF01273">
    <property type="entry name" value="LBP_BPI_CETP"/>
    <property type="match status" value="1"/>
</dbReference>
<evidence type="ECO:0000256" key="7">
    <source>
        <dbReference type="SAM" id="SignalP"/>
    </source>
</evidence>
<reference evidence="10" key="1">
    <citation type="submission" date="2022-11" db="UniProtKB">
        <authorList>
            <consortium name="EnsemblMetazoa"/>
        </authorList>
    </citation>
    <scope>IDENTIFICATION</scope>
</reference>
<evidence type="ECO:0000256" key="4">
    <source>
        <dbReference type="ARBA" id="ARBA00023157"/>
    </source>
</evidence>
<evidence type="ECO:0000256" key="2">
    <source>
        <dbReference type="ARBA" id="ARBA00007292"/>
    </source>
</evidence>
<proteinExistence type="inferred from homology"/>
<dbReference type="InterPro" id="IPR032942">
    <property type="entry name" value="BPI/LBP/Plunc"/>
</dbReference>
<dbReference type="GO" id="GO:0008289">
    <property type="term" value="F:lipid binding"/>
    <property type="evidence" value="ECO:0007669"/>
    <property type="project" value="InterPro"/>
</dbReference>
<feature type="chain" id="PRO_5037962119" description="Bactericidal permeability-increasing protein" evidence="7">
    <location>
        <begin position="22"/>
        <end position="494"/>
    </location>
</feature>
<name>A0A914B2X2_PATMI</name>
<dbReference type="InterPro" id="IPR017942">
    <property type="entry name" value="Lipid-bd_serum_glycop_N"/>
</dbReference>
<dbReference type="GO" id="GO:0005615">
    <property type="term" value="C:extracellular space"/>
    <property type="evidence" value="ECO:0007669"/>
    <property type="project" value="InterPro"/>
</dbReference>
<dbReference type="Pfam" id="PF02886">
    <property type="entry name" value="LBP_BPI_CETP_C"/>
    <property type="match status" value="1"/>
</dbReference>
<comment type="subcellular location">
    <subcellularLocation>
        <location evidence="1">Secreted</location>
    </subcellularLocation>
</comment>
<keyword evidence="11" id="KW-1185">Reference proteome</keyword>
<organism evidence="10 11">
    <name type="scientific">Patiria miniata</name>
    <name type="common">Bat star</name>
    <name type="synonym">Asterina miniata</name>
    <dbReference type="NCBI Taxonomy" id="46514"/>
    <lineage>
        <taxon>Eukaryota</taxon>
        <taxon>Metazoa</taxon>
        <taxon>Echinodermata</taxon>
        <taxon>Eleutherozoa</taxon>
        <taxon>Asterozoa</taxon>
        <taxon>Asteroidea</taxon>
        <taxon>Valvatacea</taxon>
        <taxon>Valvatida</taxon>
        <taxon>Asterinidae</taxon>
        <taxon>Patiria</taxon>
    </lineage>
</organism>
<dbReference type="OMA" id="DPYMEID"/>
<evidence type="ECO:0000256" key="3">
    <source>
        <dbReference type="ARBA" id="ARBA00022525"/>
    </source>
</evidence>